<reference evidence="1 2" key="1">
    <citation type="submission" date="2016-10" db="EMBL/GenBank/DDBJ databases">
        <authorList>
            <person name="de Groot N.N."/>
        </authorList>
    </citation>
    <scope>NUCLEOTIDE SEQUENCE [LARGE SCALE GENOMIC DNA]</scope>
    <source>
        <strain evidence="1 2">AR32</strain>
    </source>
</reference>
<name>A0A1H5RNH2_XYLRU</name>
<gene>
    <name evidence="1" type="ORF">SAMN05216354_0219</name>
</gene>
<accession>A0A1H5RNH2</accession>
<protein>
    <submittedName>
        <fullName evidence="1">Uncharacterized protein</fullName>
    </submittedName>
</protein>
<proteinExistence type="predicted"/>
<dbReference type="RefSeq" id="WP_103914898.1">
    <property type="nucleotide sequence ID" value="NZ_FNUV01000001.1"/>
</dbReference>
<organism evidence="1 2">
    <name type="scientific">Xylanibacter ruminicola</name>
    <name type="common">Prevotella ruminicola</name>
    <dbReference type="NCBI Taxonomy" id="839"/>
    <lineage>
        <taxon>Bacteria</taxon>
        <taxon>Pseudomonadati</taxon>
        <taxon>Bacteroidota</taxon>
        <taxon>Bacteroidia</taxon>
        <taxon>Bacteroidales</taxon>
        <taxon>Prevotellaceae</taxon>
        <taxon>Xylanibacter</taxon>
    </lineage>
</organism>
<evidence type="ECO:0000313" key="1">
    <source>
        <dbReference type="EMBL" id="SEF39654.1"/>
    </source>
</evidence>
<evidence type="ECO:0000313" key="2">
    <source>
        <dbReference type="Proteomes" id="UP000236735"/>
    </source>
</evidence>
<dbReference type="Proteomes" id="UP000236735">
    <property type="component" value="Unassembled WGS sequence"/>
</dbReference>
<dbReference type="EMBL" id="FNUV01000001">
    <property type="protein sequence ID" value="SEF39654.1"/>
    <property type="molecule type" value="Genomic_DNA"/>
</dbReference>
<dbReference type="AlphaFoldDB" id="A0A1H5RNH2"/>
<sequence>MASLDELIRQDELENQQELAFIRSQIPADMKGTFSDDDILYIMDSIVDYYFTSGILDGNEEETDIDMEKVAEYVCKQAKEANVGTFDPQDVFFIVQADLDFQEQNL</sequence>